<keyword evidence="3" id="KW-0446">Lipid-binding</keyword>
<dbReference type="InterPro" id="IPR008628">
    <property type="entry name" value="GPP34-like"/>
</dbReference>
<gene>
    <name evidence="5" type="ORF">CLV52_3250</name>
</gene>
<evidence type="ECO:0000313" key="6">
    <source>
        <dbReference type="Proteomes" id="UP000295344"/>
    </source>
</evidence>
<dbReference type="EMBL" id="SOAM01000003">
    <property type="protein sequence ID" value="TDS76131.1"/>
    <property type="molecule type" value="Genomic_DNA"/>
</dbReference>
<protein>
    <submittedName>
        <fullName evidence="5">Golgi phosphoprotein 3 GPP34</fullName>
    </submittedName>
</protein>
<keyword evidence="2" id="KW-0333">Golgi apparatus</keyword>
<name>A0A4R7FIN4_9MICO</name>
<accession>A0A4R7FIN4</accession>
<proteinExistence type="predicted"/>
<comment type="subcellular location">
    <subcellularLocation>
        <location evidence="1">Golgi apparatus membrane</location>
        <topology evidence="1">Peripheral membrane protein</topology>
        <orientation evidence="1">Cytoplasmic side</orientation>
    </subcellularLocation>
</comment>
<sequence length="226" mass="23804">MAALLAEDLLLLLLDDESGTTKGLTIDARVPLGAAVLAELAIAGAVELEPATSRWRRPTVRGTEVALEDDVLADARRLVDERPRTADDLAARIGTGLKDRLADRLAAHGVLDRQDDRVLGLFPRTRWPARSFTEEAAVRARLRDVVVLGAAPDERTAALAGILQALGRLAPTLGLRGAEAREAKRRVAALAEGDWASKVVRDAVQAAIVAASTAATTAATVTAISS</sequence>
<keyword evidence="6" id="KW-1185">Reference proteome</keyword>
<dbReference type="GO" id="GO:0012505">
    <property type="term" value="C:endomembrane system"/>
    <property type="evidence" value="ECO:0007669"/>
    <property type="project" value="UniProtKB-ARBA"/>
</dbReference>
<evidence type="ECO:0000256" key="3">
    <source>
        <dbReference type="ARBA" id="ARBA00023121"/>
    </source>
</evidence>
<dbReference type="GO" id="GO:0070273">
    <property type="term" value="F:phosphatidylinositol-4-phosphate binding"/>
    <property type="evidence" value="ECO:0007669"/>
    <property type="project" value="InterPro"/>
</dbReference>
<comment type="caution">
    <text evidence="5">The sequence shown here is derived from an EMBL/GenBank/DDBJ whole genome shotgun (WGS) entry which is preliminary data.</text>
</comment>
<dbReference type="GO" id="GO:0005737">
    <property type="term" value="C:cytoplasm"/>
    <property type="evidence" value="ECO:0007669"/>
    <property type="project" value="UniProtKB-ARBA"/>
</dbReference>
<dbReference type="Proteomes" id="UP000295344">
    <property type="component" value="Unassembled WGS sequence"/>
</dbReference>
<dbReference type="AlphaFoldDB" id="A0A4R7FIN4"/>
<organism evidence="5 6">
    <name type="scientific">Amnibacterium kyonggiense</name>
    <dbReference type="NCBI Taxonomy" id="595671"/>
    <lineage>
        <taxon>Bacteria</taxon>
        <taxon>Bacillati</taxon>
        <taxon>Actinomycetota</taxon>
        <taxon>Actinomycetes</taxon>
        <taxon>Micrococcales</taxon>
        <taxon>Microbacteriaceae</taxon>
        <taxon>Amnibacterium</taxon>
    </lineage>
</organism>
<dbReference type="Gene3D" id="1.10.3630.10">
    <property type="entry name" value="yeast vps74-n-term truncation variant domain like"/>
    <property type="match status" value="1"/>
</dbReference>
<dbReference type="Pfam" id="PF05719">
    <property type="entry name" value="GPP34"/>
    <property type="match status" value="1"/>
</dbReference>
<evidence type="ECO:0000313" key="5">
    <source>
        <dbReference type="EMBL" id="TDS76131.1"/>
    </source>
</evidence>
<reference evidence="5 6" key="1">
    <citation type="submission" date="2019-03" db="EMBL/GenBank/DDBJ databases">
        <title>Genomic Encyclopedia of Archaeal and Bacterial Type Strains, Phase II (KMG-II): from individual species to whole genera.</title>
        <authorList>
            <person name="Goeker M."/>
        </authorList>
    </citation>
    <scope>NUCLEOTIDE SEQUENCE [LARGE SCALE GENOMIC DNA]</scope>
    <source>
        <strain evidence="5 6">DSM 24782</strain>
    </source>
</reference>
<evidence type="ECO:0000256" key="4">
    <source>
        <dbReference type="ARBA" id="ARBA00023136"/>
    </source>
</evidence>
<evidence type="ECO:0000256" key="2">
    <source>
        <dbReference type="ARBA" id="ARBA00023034"/>
    </source>
</evidence>
<keyword evidence="4" id="KW-0472">Membrane</keyword>
<dbReference type="InterPro" id="IPR038261">
    <property type="entry name" value="GPP34-like_sf"/>
</dbReference>
<dbReference type="OrthoDB" id="4962633at2"/>
<dbReference type="RefSeq" id="WP_133767338.1">
    <property type="nucleotide sequence ID" value="NZ_BAAARP010000001.1"/>
</dbReference>
<evidence type="ECO:0000256" key="1">
    <source>
        <dbReference type="ARBA" id="ARBA00004255"/>
    </source>
</evidence>